<sequence>MHGPSRAGRGCAAALLATALVLTSASAGQAAPDSPVVVDGEGWSVEQAPGGYVVTLELDEPLPVRAAVPQLVADGEPLGLARESLDGLSLSAVTTDDAVLDAEEITLSWGEEDQALRSSGSRTTGPQAVDPEPGDREVLDVDPAQDGDYTVGRADYDLGTQAVDLVEIGGIKGEMRAAVYYPVEAQGERPVVVFQHGRHGSCSQGTPNPNRYPCGPDQVEIPSYLGYDAPAETLASLGYVVVSVSANAINSNDNQLAIDYGATARGGLVLSHLDLLAEANAGTAPELDPVLRGRLDLDRVGLMGHSRGGDGVVRAALMNAERTEPYGIESVLPLAPVDFGRLSLPGVPTYTVLPYCDGDVVNLQGQHFFEDSRYAVDDDVLRATALVMGANHNFFNTVWTPGLYPYSVSDDWAFQDRSQTNTVCGASAEPRLPAAEQYALGDAYISGWFRLTMGGEEELLPLFDGSGALPASIGDAEVFTVAQQPGSSRVDVAPLTADSPRVRAAGGARLTYCASLSERPYPQQVSPCADIADVTSSQAPHWTPMRFAPSAPAGQMAILEWSTAGAGLRADVPAGARDVTDLSNLTFRAAPTLAGAQDLTVTLVDGAGRSASALVSEVSEALSPLPGEASPLRKVYLRAVEIPLSTFEGVELTDVRQVRLAGVGDSGAAYLSDLTFSSPAVGSPGTGDIPSLTVADATVNEGTGPGTAAVALRLSAPSATAVRTYVEANGGETGAQRLAAPVVIPAGQTCVVFDVPLEGDRRTATVPTTSVTVTAAAVVGASSADTFGQLSVREDDAVVDRDGIVHDMAPDPGPQGDVCATAPEEPGEPTEPTEPGTPALTTGFFLNDGWGPWATYAFRYGRATDEVLVGDWDGDSNDTITLRRGRELHVSDAQRGGDAARVFSYGRAGDVVLVGDWDGDGVDTLAVRRGNEYHLKNSVTGGAADVVVRYGRAGDEVVVGDWDGDGKDTLAVRRGKEYHVRNSLTAGPAQQVLTYGRATDVVLAGDWDADGKDTFAVRRGNVYHVKNAISGGDADRVQSYGRAADEVFVGDWNGDGRDTLGVRRTS</sequence>
<dbReference type="InterPro" id="IPR028994">
    <property type="entry name" value="Integrin_alpha_N"/>
</dbReference>
<dbReference type="AlphaFoldDB" id="A0A2Y9A6B0"/>
<dbReference type="SUPFAM" id="SSF53474">
    <property type="entry name" value="alpha/beta-Hydrolases"/>
    <property type="match status" value="1"/>
</dbReference>
<dbReference type="OrthoDB" id="6646510at2"/>
<evidence type="ECO:0008006" key="5">
    <source>
        <dbReference type="Google" id="ProtNLM"/>
    </source>
</evidence>
<feature type="compositionally biased region" description="Polar residues" evidence="1">
    <location>
        <begin position="116"/>
        <end position="126"/>
    </location>
</feature>
<keyword evidence="4" id="KW-1185">Reference proteome</keyword>
<dbReference type="Gene3D" id="3.40.50.1820">
    <property type="entry name" value="alpha/beta hydrolase"/>
    <property type="match status" value="1"/>
</dbReference>
<dbReference type="InterPro" id="IPR029058">
    <property type="entry name" value="AB_hydrolase_fold"/>
</dbReference>
<evidence type="ECO:0000256" key="1">
    <source>
        <dbReference type="SAM" id="MobiDB-lite"/>
    </source>
</evidence>
<feature type="region of interest" description="Disordered" evidence="1">
    <location>
        <begin position="111"/>
        <end position="147"/>
    </location>
</feature>
<reference evidence="3 4" key="1">
    <citation type="submission" date="2016-10" db="EMBL/GenBank/DDBJ databases">
        <authorList>
            <person name="Cai Z."/>
        </authorList>
    </citation>
    <scope>NUCLEOTIDE SEQUENCE [LARGE SCALE GENOMIC DNA]</scope>
    <source>
        <strain evidence="3 4">CGMCC 1.10826</strain>
    </source>
</reference>
<evidence type="ECO:0000313" key="4">
    <source>
        <dbReference type="Proteomes" id="UP000250222"/>
    </source>
</evidence>
<gene>
    <name evidence="3" type="ORF">SAMN05216184_103143</name>
</gene>
<proteinExistence type="predicted"/>
<dbReference type="RefSeq" id="WP_110851805.1">
    <property type="nucleotide sequence ID" value="NZ_QKLZ01000003.1"/>
</dbReference>
<feature type="chain" id="PRO_5030061803" description="Repeat domain-containing protein" evidence="2">
    <location>
        <begin position="31"/>
        <end position="1066"/>
    </location>
</feature>
<dbReference type="EMBL" id="UETB01000003">
    <property type="protein sequence ID" value="SSA39961.1"/>
    <property type="molecule type" value="Genomic_DNA"/>
</dbReference>
<evidence type="ECO:0000313" key="3">
    <source>
        <dbReference type="EMBL" id="SSA39961.1"/>
    </source>
</evidence>
<feature type="region of interest" description="Disordered" evidence="1">
    <location>
        <begin position="807"/>
        <end position="837"/>
    </location>
</feature>
<name>A0A2Y9A6B0_9MICO</name>
<keyword evidence="2" id="KW-0732">Signal</keyword>
<dbReference type="SUPFAM" id="SSF69318">
    <property type="entry name" value="Integrin alpha N-terminal domain"/>
    <property type="match status" value="1"/>
</dbReference>
<protein>
    <recommendedName>
        <fullName evidence="5">Repeat domain-containing protein</fullName>
    </recommendedName>
</protein>
<dbReference type="Proteomes" id="UP000250222">
    <property type="component" value="Unassembled WGS sequence"/>
</dbReference>
<accession>A0A2Y9A6B0</accession>
<organism evidence="3 4">
    <name type="scientific">Georgenia satyanarayanai</name>
    <dbReference type="NCBI Taxonomy" id="860221"/>
    <lineage>
        <taxon>Bacteria</taxon>
        <taxon>Bacillati</taxon>
        <taxon>Actinomycetota</taxon>
        <taxon>Actinomycetes</taxon>
        <taxon>Micrococcales</taxon>
        <taxon>Bogoriellaceae</taxon>
        <taxon>Georgenia</taxon>
    </lineage>
</organism>
<feature type="signal peptide" evidence="2">
    <location>
        <begin position="1"/>
        <end position="30"/>
    </location>
</feature>
<evidence type="ECO:0000256" key="2">
    <source>
        <dbReference type="SAM" id="SignalP"/>
    </source>
</evidence>